<gene>
    <name evidence="2" type="ORF">BGX16_2099</name>
</gene>
<protein>
    <submittedName>
        <fullName evidence="2">CRP-like cAMP-binding protein</fullName>
    </submittedName>
</protein>
<dbReference type="InterPro" id="IPR000595">
    <property type="entry name" value="cNMP-bd_dom"/>
</dbReference>
<proteinExistence type="predicted"/>
<dbReference type="InterPro" id="IPR018490">
    <property type="entry name" value="cNMP-bd_dom_sf"/>
</dbReference>
<name>A0A2M9A8Y6_9BACT</name>
<keyword evidence="3" id="KW-1185">Reference proteome</keyword>
<accession>A0A2M9A8Y6</accession>
<evidence type="ECO:0000313" key="3">
    <source>
        <dbReference type="Proteomes" id="UP000231134"/>
    </source>
</evidence>
<feature type="domain" description="Cyclic nucleotide-binding" evidence="1">
    <location>
        <begin position="1"/>
        <end position="62"/>
    </location>
</feature>
<dbReference type="SUPFAM" id="SSF51206">
    <property type="entry name" value="cAMP-binding domain-like"/>
    <property type="match status" value="1"/>
</dbReference>
<reference evidence="2 3" key="1">
    <citation type="submission" date="2017-11" db="EMBL/GenBank/DDBJ databases">
        <title>Animal gut microbial communities from fecal samples from Wisconsin, USA.</title>
        <authorList>
            <person name="Neumann A."/>
        </authorList>
    </citation>
    <scope>NUCLEOTIDE SEQUENCE [LARGE SCALE GENOMIC DNA]</scope>
    <source>
        <strain evidence="2 3">UWS3</strain>
    </source>
</reference>
<organism evidence="2 3">
    <name type="scientific">Hallerella succinigenes</name>
    <dbReference type="NCBI Taxonomy" id="1896222"/>
    <lineage>
        <taxon>Bacteria</taxon>
        <taxon>Pseudomonadati</taxon>
        <taxon>Fibrobacterota</taxon>
        <taxon>Fibrobacteria</taxon>
        <taxon>Fibrobacterales</taxon>
        <taxon>Fibrobacteraceae</taxon>
        <taxon>Hallerella</taxon>
    </lineage>
</organism>
<dbReference type="Proteomes" id="UP000231134">
    <property type="component" value="Unassembled WGS sequence"/>
</dbReference>
<dbReference type="AlphaFoldDB" id="A0A2M9A8Y6"/>
<evidence type="ECO:0000259" key="1">
    <source>
        <dbReference type="PROSITE" id="PS50042"/>
    </source>
</evidence>
<comment type="caution">
    <text evidence="2">The sequence shown here is derived from an EMBL/GenBank/DDBJ whole genome shotgun (WGS) entry which is preliminary data.</text>
</comment>
<evidence type="ECO:0000313" key="2">
    <source>
        <dbReference type="EMBL" id="PJJ42083.1"/>
    </source>
</evidence>
<sequence>MLFVEEGLLEAFDDNQILKSIPQGSLIGVTSVMDGTPFAYHIRAGKDSTLVKIDQKCLGAVLKAAPAWMLATINSIVKDMQQLKQAAVKPNYKNSLESFAKFLALRAENKPLDTATVVKEYMWQSRASKDETAKALKELIRRQFVKLKPGADGKPNAQMLLVKPKLFHILVDYLRSERHGETYPPFGLSPRERSCLEFLGLEDSLFTRSRKDWLKYLQLATPKADIIVIIRFVELGIFSELSEDSEKLFLETEMLDRYLSALHAEHNIRGLS</sequence>
<dbReference type="Gene3D" id="2.60.120.10">
    <property type="entry name" value="Jelly Rolls"/>
    <property type="match status" value="1"/>
</dbReference>
<dbReference type="EMBL" id="PGEX01000001">
    <property type="protein sequence ID" value="PJJ42083.1"/>
    <property type="molecule type" value="Genomic_DNA"/>
</dbReference>
<dbReference type="PROSITE" id="PS50042">
    <property type="entry name" value="CNMP_BINDING_3"/>
    <property type="match status" value="1"/>
</dbReference>
<dbReference type="InterPro" id="IPR014710">
    <property type="entry name" value="RmlC-like_jellyroll"/>
</dbReference>